<dbReference type="Proteomes" id="UP001564760">
    <property type="component" value="Unassembled WGS sequence"/>
</dbReference>
<organism evidence="1 2">
    <name type="scientific">Mycobacterium servetii</name>
    <dbReference type="NCBI Taxonomy" id="3237418"/>
    <lineage>
        <taxon>Bacteria</taxon>
        <taxon>Bacillati</taxon>
        <taxon>Actinomycetota</taxon>
        <taxon>Actinomycetes</taxon>
        <taxon>Mycobacteriales</taxon>
        <taxon>Mycobacteriaceae</taxon>
        <taxon>Mycobacterium</taxon>
    </lineage>
</organism>
<sequence length="86" mass="9602">MLAQDKIVHPVNYSDCDISAEGRWLADQVRNAPDPFDKANSLVQLASNRTQMTAKQAEWKVESAIYTYAPQTIPKVKGQAAQRQPT</sequence>
<evidence type="ECO:0000313" key="1">
    <source>
        <dbReference type="EMBL" id="MEY8015596.1"/>
    </source>
</evidence>
<name>A0ABV4C2D5_9MYCO</name>
<dbReference type="EMBL" id="JBGEDP010000001">
    <property type="protein sequence ID" value="MEY8015596.1"/>
    <property type="molecule type" value="Genomic_DNA"/>
</dbReference>
<gene>
    <name evidence="1" type="ORF">AB8998_11540</name>
</gene>
<keyword evidence="2" id="KW-1185">Reference proteome</keyword>
<dbReference type="RefSeq" id="WP_369738088.1">
    <property type="nucleotide sequence ID" value="NZ_JBGEDP010000001.1"/>
</dbReference>
<proteinExistence type="predicted"/>
<accession>A0ABV4C2D5</accession>
<comment type="caution">
    <text evidence="1">The sequence shown here is derived from an EMBL/GenBank/DDBJ whole genome shotgun (WGS) entry which is preliminary data.</text>
</comment>
<evidence type="ECO:0000313" key="2">
    <source>
        <dbReference type="Proteomes" id="UP001564760"/>
    </source>
</evidence>
<protein>
    <submittedName>
        <fullName evidence="1">Uncharacterized protein</fullName>
    </submittedName>
</protein>
<reference evidence="1 2" key="1">
    <citation type="submission" date="2024-08" db="EMBL/GenBank/DDBJ databases">
        <title>Mycobacterium servetensis sp. nov., a novel rapid-growing mycobacterial species recovered from a human patient in Zaragoza, Spain.</title>
        <authorList>
            <person name="Tristancho-Baro A.I."/>
            <person name="Buenestado-Serrano S."/>
            <person name="Garcia De Viedma D."/>
            <person name="Milagro-Beamonte A."/>
            <person name="Burillo N."/>
            <person name="Sanz S."/>
            <person name="Lopez-Calleja A.I."/>
            <person name="Penas-Utrilla D."/>
            <person name="Guardingo M."/>
            <person name="Garcia M.J."/>
            <person name="Vinuelas-Bayon J."/>
        </authorList>
    </citation>
    <scope>NUCLEOTIDE SEQUENCE [LARGE SCALE GENOMIC DNA]</scope>
    <source>
        <strain evidence="2">HUMS_12744610</strain>
    </source>
</reference>